<keyword evidence="6 7" id="KW-0472">Membrane</keyword>
<feature type="signal peptide" evidence="8">
    <location>
        <begin position="1"/>
        <end position="25"/>
    </location>
</feature>
<evidence type="ECO:0000256" key="4">
    <source>
        <dbReference type="ARBA" id="ARBA00022737"/>
    </source>
</evidence>
<dbReference type="EMBL" id="JAFEMO010000004">
    <property type="protein sequence ID" value="KAH7572451.1"/>
    <property type="molecule type" value="Genomic_DNA"/>
</dbReference>
<keyword evidence="11" id="KW-1185">Reference proteome</keyword>
<evidence type="ECO:0000256" key="2">
    <source>
        <dbReference type="ARBA" id="ARBA00022614"/>
    </source>
</evidence>
<evidence type="ECO:0000256" key="8">
    <source>
        <dbReference type="SAM" id="SignalP"/>
    </source>
</evidence>
<evidence type="ECO:0000313" key="10">
    <source>
        <dbReference type="EMBL" id="KAH7572451.1"/>
    </source>
</evidence>
<dbReference type="Pfam" id="PF00560">
    <property type="entry name" value="LRR_1"/>
    <property type="match status" value="1"/>
</dbReference>
<dbReference type="Gene3D" id="1.10.510.10">
    <property type="entry name" value="Transferase(Phosphotransferase) domain 1"/>
    <property type="match status" value="1"/>
</dbReference>
<keyword evidence="8" id="KW-0732">Signal</keyword>
<feature type="transmembrane region" description="Helical" evidence="7">
    <location>
        <begin position="250"/>
        <end position="277"/>
    </location>
</feature>
<dbReference type="Pfam" id="PF13855">
    <property type="entry name" value="LRR_8"/>
    <property type="match status" value="1"/>
</dbReference>
<feature type="domain" description="Protein kinase" evidence="9">
    <location>
        <begin position="330"/>
        <end position="597"/>
    </location>
</feature>
<dbReference type="InterPro" id="IPR011009">
    <property type="entry name" value="Kinase-like_dom_sf"/>
</dbReference>
<dbReference type="Gene3D" id="3.30.200.20">
    <property type="entry name" value="Phosphorylase Kinase, domain 1"/>
    <property type="match status" value="1"/>
</dbReference>
<evidence type="ECO:0000256" key="7">
    <source>
        <dbReference type="SAM" id="Phobius"/>
    </source>
</evidence>
<dbReference type="SUPFAM" id="SSF56112">
    <property type="entry name" value="Protein kinase-like (PK-like)"/>
    <property type="match status" value="1"/>
</dbReference>
<evidence type="ECO:0000256" key="5">
    <source>
        <dbReference type="ARBA" id="ARBA00022989"/>
    </source>
</evidence>
<dbReference type="InterPro" id="IPR000719">
    <property type="entry name" value="Prot_kinase_dom"/>
</dbReference>
<evidence type="ECO:0000259" key="9">
    <source>
        <dbReference type="PROSITE" id="PS50011"/>
    </source>
</evidence>
<dbReference type="PANTHER" id="PTHR48007:SF53">
    <property type="entry name" value="OS01G0711200 PROTEIN"/>
    <property type="match status" value="1"/>
</dbReference>
<dbReference type="PANTHER" id="PTHR48007">
    <property type="entry name" value="LEUCINE-RICH REPEAT RECEPTOR-LIKE PROTEIN KINASE PXC1"/>
    <property type="match status" value="1"/>
</dbReference>
<evidence type="ECO:0000313" key="11">
    <source>
        <dbReference type="Proteomes" id="UP000827721"/>
    </source>
</evidence>
<dbReference type="SUPFAM" id="SSF52058">
    <property type="entry name" value="L domain-like"/>
    <property type="match status" value="1"/>
</dbReference>
<evidence type="ECO:0000256" key="6">
    <source>
        <dbReference type="ARBA" id="ARBA00023136"/>
    </source>
</evidence>
<accession>A0ABQ8I735</accession>
<dbReference type="PROSITE" id="PS50011">
    <property type="entry name" value="PROTEIN_KINASE_DOM"/>
    <property type="match status" value="1"/>
</dbReference>
<dbReference type="Pfam" id="PF08263">
    <property type="entry name" value="LRRNT_2"/>
    <property type="match status" value="1"/>
</dbReference>
<gene>
    <name evidence="10" type="ORF">JRO89_XS04G0258500</name>
</gene>
<dbReference type="InterPro" id="IPR013210">
    <property type="entry name" value="LRR_N_plant-typ"/>
</dbReference>
<keyword evidence="3 7" id="KW-0812">Transmembrane</keyword>
<dbReference type="Proteomes" id="UP000827721">
    <property type="component" value="Unassembled WGS sequence"/>
</dbReference>
<dbReference type="InterPro" id="IPR001611">
    <property type="entry name" value="Leu-rich_rpt"/>
</dbReference>
<organism evidence="10 11">
    <name type="scientific">Xanthoceras sorbifolium</name>
    <dbReference type="NCBI Taxonomy" id="99658"/>
    <lineage>
        <taxon>Eukaryota</taxon>
        <taxon>Viridiplantae</taxon>
        <taxon>Streptophyta</taxon>
        <taxon>Embryophyta</taxon>
        <taxon>Tracheophyta</taxon>
        <taxon>Spermatophyta</taxon>
        <taxon>Magnoliopsida</taxon>
        <taxon>eudicotyledons</taxon>
        <taxon>Gunneridae</taxon>
        <taxon>Pentapetalae</taxon>
        <taxon>rosids</taxon>
        <taxon>malvids</taxon>
        <taxon>Sapindales</taxon>
        <taxon>Sapindaceae</taxon>
        <taxon>Xanthoceroideae</taxon>
        <taxon>Xanthoceras</taxon>
    </lineage>
</organism>
<keyword evidence="4" id="KW-0677">Repeat</keyword>
<proteinExistence type="predicted"/>
<dbReference type="Gene3D" id="3.80.10.10">
    <property type="entry name" value="Ribonuclease Inhibitor"/>
    <property type="match status" value="2"/>
</dbReference>
<sequence>MTSSSSRQFFVSFIFLFVLISPSLSNSDINTLLSFKASLSDPDNSLSSWVSSTHPCFDSWFGVTCNPRTHRVIKLVLENLNLTGSAQPLTLLTHLRLLSLKCNRFSSSNLNLSSWPYIKHLYLSHNQFTGIFPPGIADVHRLRRLDLSYNLFTGGIPMTELSRLPNLLTLRLEANSFNGTLDSNNLSSLSILDFNVSNNRLTGKIPTWLSRFPVSSFAGNQNLCGGPLASACSNRTVKDEAGVRSRDKRLGIVVIMIAIFDAVAMVAAIVTVTCCCYKRRRKQPRHGGGGAHKGKYGIGGARDEEELVVFGFEGCNNNVKGSRKVEDLLKSSAELLGKGSVGTTYKVEMDGGDFVAVKRVKERKKRSEVDDWLRVIGGMTHTNIVRLGAYYNAEDELLLVYDFLPNGSLHSLLHGNRGPGRTPVDWTTRLKLASDAAKGLTFIHCYNKAKLFHGNLTSSNILVDQMGNACVSDIGLHQLLHTPFFINNAYKAPELKLNSNNCSQRKYTQKCDVYSFGVVLLEILTGKMATGGDGESSIVKWVREMGPEEKPWEVFDFELLRDREMEEEMRAVLQVAFLCLAALPKHRPKMSMVHRMIEAIRTKSSIDGGINSIMSNLSSDSSPSFSEATLNFSTS</sequence>
<reference evidence="10 11" key="1">
    <citation type="submission" date="2021-02" db="EMBL/GenBank/DDBJ databases">
        <title>Plant Genome Project.</title>
        <authorList>
            <person name="Zhang R.-G."/>
        </authorList>
    </citation>
    <scope>NUCLEOTIDE SEQUENCE [LARGE SCALE GENOMIC DNA]</scope>
    <source>
        <tissue evidence="10">Leaves</tissue>
    </source>
</reference>
<keyword evidence="5 7" id="KW-1133">Transmembrane helix</keyword>
<name>A0ABQ8I735_9ROSI</name>
<evidence type="ECO:0000256" key="1">
    <source>
        <dbReference type="ARBA" id="ARBA00004370"/>
    </source>
</evidence>
<comment type="subcellular location">
    <subcellularLocation>
        <location evidence="1">Membrane</location>
    </subcellularLocation>
</comment>
<dbReference type="InterPro" id="IPR001245">
    <property type="entry name" value="Ser-Thr/Tyr_kinase_cat_dom"/>
</dbReference>
<dbReference type="Pfam" id="PF07714">
    <property type="entry name" value="PK_Tyr_Ser-Thr"/>
    <property type="match status" value="1"/>
</dbReference>
<comment type="caution">
    <text evidence="10">The sequence shown here is derived from an EMBL/GenBank/DDBJ whole genome shotgun (WGS) entry which is preliminary data.</text>
</comment>
<dbReference type="InterPro" id="IPR032675">
    <property type="entry name" value="LRR_dom_sf"/>
</dbReference>
<feature type="chain" id="PRO_5045081181" description="Protein kinase domain-containing protein" evidence="8">
    <location>
        <begin position="26"/>
        <end position="635"/>
    </location>
</feature>
<protein>
    <recommendedName>
        <fullName evidence="9">Protein kinase domain-containing protein</fullName>
    </recommendedName>
</protein>
<keyword evidence="2" id="KW-0433">Leucine-rich repeat</keyword>
<evidence type="ECO:0000256" key="3">
    <source>
        <dbReference type="ARBA" id="ARBA00022692"/>
    </source>
</evidence>
<dbReference type="InterPro" id="IPR046959">
    <property type="entry name" value="PRK1-6/SRF4-like"/>
</dbReference>